<evidence type="ECO:0000313" key="15">
    <source>
        <dbReference type="EMBL" id="KAJ8445676.1"/>
    </source>
</evidence>
<dbReference type="EMBL" id="JAKOGI010000073">
    <property type="protein sequence ID" value="KAJ8445676.1"/>
    <property type="molecule type" value="Genomic_DNA"/>
</dbReference>
<evidence type="ECO:0000256" key="1">
    <source>
        <dbReference type="ARBA" id="ARBA00004141"/>
    </source>
</evidence>
<dbReference type="AlphaFoldDB" id="A0A9Q1KJP9"/>
<dbReference type="PANTHER" id="PTHR10110:SF127">
    <property type="entry name" value="SODIUM_HYDROGEN EXCHANGER 5-RELATED"/>
    <property type="match status" value="1"/>
</dbReference>
<dbReference type="InterPro" id="IPR018422">
    <property type="entry name" value="Cation/H_exchanger_CPA1"/>
</dbReference>
<evidence type="ECO:0000313" key="16">
    <source>
        <dbReference type="Proteomes" id="UP001153076"/>
    </source>
</evidence>
<evidence type="ECO:0000256" key="13">
    <source>
        <dbReference type="SAM" id="Phobius"/>
    </source>
</evidence>
<evidence type="ECO:0000259" key="14">
    <source>
        <dbReference type="Pfam" id="PF00999"/>
    </source>
</evidence>
<dbReference type="GO" id="GO:0015385">
    <property type="term" value="F:sodium:proton antiporter activity"/>
    <property type="evidence" value="ECO:0007669"/>
    <property type="project" value="InterPro"/>
</dbReference>
<evidence type="ECO:0000256" key="5">
    <source>
        <dbReference type="ARBA" id="ARBA00022958"/>
    </source>
</evidence>
<evidence type="ECO:0000256" key="6">
    <source>
        <dbReference type="ARBA" id="ARBA00022989"/>
    </source>
</evidence>
<name>A0A9Q1KJP9_9CARY</name>
<evidence type="ECO:0000256" key="12">
    <source>
        <dbReference type="ARBA" id="ARBA00047912"/>
    </source>
</evidence>
<dbReference type="GO" id="GO:0015386">
    <property type="term" value="F:potassium:proton antiporter activity"/>
    <property type="evidence" value="ECO:0007669"/>
    <property type="project" value="TreeGrafter"/>
</dbReference>
<keyword evidence="3" id="KW-0633">Potassium transport</keyword>
<keyword evidence="8" id="KW-0406">Ion transport</keyword>
<accession>A0A9Q1KJP9</accession>
<sequence>MTEARSVGSWSVWHLMNKKKFETKANPENFQKPFLSNFGAIVTFAILGTFIASVLTGLLVYFGGIMYLIYKLPLLECMMFGALISSTDPVTVLAIFQGVLTEDVHGNCSSASAKSCHGSLNYGKEMLCWELKLELWKAAIYPTASGCENDQCHTQLQDKNVRAPENDGGHMEIMVDFKSLVDLVSFQVVPVGLSCTCMFSNQELTCHMKELGTDVNHYALVFEESVLNDAVSPLNWSKCPFVLDESLVDNH</sequence>
<evidence type="ECO:0000256" key="9">
    <source>
        <dbReference type="ARBA" id="ARBA00023136"/>
    </source>
</evidence>
<evidence type="ECO:0000256" key="7">
    <source>
        <dbReference type="ARBA" id="ARBA00023053"/>
    </source>
</evidence>
<keyword evidence="5" id="KW-0630">Potassium</keyword>
<keyword evidence="16" id="KW-1185">Reference proteome</keyword>
<dbReference type="Gene3D" id="6.10.140.1330">
    <property type="match status" value="1"/>
</dbReference>
<comment type="caution">
    <text evidence="15">The sequence shown here is derived from an EMBL/GenBank/DDBJ whole genome shotgun (WGS) entry which is preliminary data.</text>
</comment>
<keyword evidence="7" id="KW-0915">Sodium</keyword>
<evidence type="ECO:0000256" key="11">
    <source>
        <dbReference type="ARBA" id="ARBA00047524"/>
    </source>
</evidence>
<feature type="transmembrane region" description="Helical" evidence="13">
    <location>
        <begin position="38"/>
        <end position="70"/>
    </location>
</feature>
<evidence type="ECO:0000256" key="10">
    <source>
        <dbReference type="ARBA" id="ARBA00023201"/>
    </source>
</evidence>
<dbReference type="Proteomes" id="UP001153076">
    <property type="component" value="Unassembled WGS sequence"/>
</dbReference>
<dbReference type="InterPro" id="IPR006153">
    <property type="entry name" value="Cation/H_exchanger_TM"/>
</dbReference>
<keyword evidence="10" id="KW-0739">Sodium transport</keyword>
<dbReference type="GO" id="GO:0005886">
    <property type="term" value="C:plasma membrane"/>
    <property type="evidence" value="ECO:0007669"/>
    <property type="project" value="TreeGrafter"/>
</dbReference>
<dbReference type="PANTHER" id="PTHR10110">
    <property type="entry name" value="SODIUM/HYDROGEN EXCHANGER"/>
    <property type="match status" value="1"/>
</dbReference>
<keyword evidence="2" id="KW-0813">Transport</keyword>
<keyword evidence="9 13" id="KW-0472">Membrane</keyword>
<evidence type="ECO:0000256" key="8">
    <source>
        <dbReference type="ARBA" id="ARBA00023065"/>
    </source>
</evidence>
<keyword evidence="4 13" id="KW-0812">Transmembrane</keyword>
<feature type="domain" description="Cation/H+ exchanger transmembrane" evidence="14">
    <location>
        <begin position="33"/>
        <end position="97"/>
    </location>
</feature>
<comment type="catalytic activity">
    <reaction evidence="11">
        <text>Na(+)(in) + H(+)(out) = Na(+)(out) + H(+)(in)</text>
        <dbReference type="Rhea" id="RHEA:29419"/>
        <dbReference type="ChEBI" id="CHEBI:15378"/>
        <dbReference type="ChEBI" id="CHEBI:29101"/>
    </reaction>
</comment>
<organism evidence="15 16">
    <name type="scientific">Carnegiea gigantea</name>
    <dbReference type="NCBI Taxonomy" id="171969"/>
    <lineage>
        <taxon>Eukaryota</taxon>
        <taxon>Viridiplantae</taxon>
        <taxon>Streptophyta</taxon>
        <taxon>Embryophyta</taxon>
        <taxon>Tracheophyta</taxon>
        <taxon>Spermatophyta</taxon>
        <taxon>Magnoliopsida</taxon>
        <taxon>eudicotyledons</taxon>
        <taxon>Gunneridae</taxon>
        <taxon>Pentapetalae</taxon>
        <taxon>Caryophyllales</taxon>
        <taxon>Cactineae</taxon>
        <taxon>Cactaceae</taxon>
        <taxon>Cactoideae</taxon>
        <taxon>Echinocereeae</taxon>
        <taxon>Carnegiea</taxon>
    </lineage>
</organism>
<reference evidence="15" key="1">
    <citation type="submission" date="2022-04" db="EMBL/GenBank/DDBJ databases">
        <title>Carnegiea gigantea Genome sequencing and assembly v2.</title>
        <authorList>
            <person name="Copetti D."/>
            <person name="Sanderson M.J."/>
            <person name="Burquez A."/>
            <person name="Wojciechowski M.F."/>
        </authorList>
    </citation>
    <scope>NUCLEOTIDE SEQUENCE</scope>
    <source>
        <strain evidence="15">SGP5-SGP5p</strain>
        <tissue evidence="15">Aerial part</tissue>
    </source>
</reference>
<dbReference type="GO" id="GO:0098719">
    <property type="term" value="P:sodium ion import across plasma membrane"/>
    <property type="evidence" value="ECO:0007669"/>
    <property type="project" value="TreeGrafter"/>
</dbReference>
<dbReference type="Pfam" id="PF00999">
    <property type="entry name" value="Na_H_Exchanger"/>
    <property type="match status" value="1"/>
</dbReference>
<evidence type="ECO:0000256" key="2">
    <source>
        <dbReference type="ARBA" id="ARBA00022448"/>
    </source>
</evidence>
<evidence type="ECO:0000256" key="4">
    <source>
        <dbReference type="ARBA" id="ARBA00022692"/>
    </source>
</evidence>
<dbReference type="GO" id="GO:0051453">
    <property type="term" value="P:regulation of intracellular pH"/>
    <property type="evidence" value="ECO:0007669"/>
    <property type="project" value="TreeGrafter"/>
</dbReference>
<evidence type="ECO:0000256" key="3">
    <source>
        <dbReference type="ARBA" id="ARBA00022538"/>
    </source>
</evidence>
<gene>
    <name evidence="15" type="ORF">Cgig2_007152</name>
</gene>
<dbReference type="GO" id="GO:0005768">
    <property type="term" value="C:endosome"/>
    <property type="evidence" value="ECO:0007669"/>
    <property type="project" value="TreeGrafter"/>
</dbReference>
<comment type="catalytic activity">
    <reaction evidence="12">
        <text>K(+)(in) + H(+)(out) = K(+)(out) + H(+)(in)</text>
        <dbReference type="Rhea" id="RHEA:29467"/>
        <dbReference type="ChEBI" id="CHEBI:15378"/>
        <dbReference type="ChEBI" id="CHEBI:29103"/>
    </reaction>
</comment>
<comment type="subcellular location">
    <subcellularLocation>
        <location evidence="1">Membrane</location>
        <topology evidence="1">Multi-pass membrane protein</topology>
    </subcellularLocation>
</comment>
<proteinExistence type="predicted"/>
<keyword evidence="6 13" id="KW-1133">Transmembrane helix</keyword>
<protein>
    <recommendedName>
        <fullName evidence="14">Cation/H+ exchanger transmembrane domain-containing protein</fullName>
    </recommendedName>
</protein>